<reference evidence="24" key="1">
    <citation type="submission" date="2019-03" db="EMBL/GenBank/DDBJ databases">
        <title>Genome sequencing and reference-guided assembly of Black Bengal Goat (Capra hircus).</title>
        <authorList>
            <person name="Siddiki A.Z."/>
            <person name="Baten A."/>
            <person name="Billah M."/>
            <person name="Alam M.A.U."/>
            <person name="Shawrob K.S.M."/>
            <person name="Saha S."/>
            <person name="Chowdhury M."/>
            <person name="Rahman A.H."/>
            <person name="Stear M."/>
            <person name="Miah G."/>
            <person name="Das G.B."/>
            <person name="Hossain M.M."/>
            <person name="Kumkum M."/>
            <person name="Islam M.S."/>
            <person name="Mollah A.M."/>
            <person name="Ahsan A."/>
            <person name="Tusar F."/>
            <person name="Khan M.K.I."/>
        </authorList>
    </citation>
    <scope>NUCLEOTIDE SEQUENCE [LARGE SCALE GENOMIC DNA]</scope>
</reference>
<dbReference type="EC" id="1.14.14.16" evidence="16"/>
<keyword evidence="6" id="KW-0754">Steroid-binding</keyword>
<feature type="chain" id="PRO_5034497388" description="Steroid 21-hydroxylase" evidence="23">
    <location>
        <begin position="18"/>
        <end position="99"/>
    </location>
</feature>
<reference evidence="24" key="2">
    <citation type="submission" date="2025-08" db="UniProtKB">
        <authorList>
            <consortium name="Ensembl"/>
        </authorList>
    </citation>
    <scope>IDENTIFICATION</scope>
</reference>
<evidence type="ECO:0000256" key="3">
    <source>
        <dbReference type="ARBA" id="ARBA00004406"/>
    </source>
</evidence>
<keyword evidence="10" id="KW-0560">Oxidoreductase</keyword>
<comment type="subcellular location">
    <subcellularLocation>
        <location evidence="3">Endoplasmic reticulum membrane</location>
        <topology evidence="3">Peripheral membrane protein</topology>
    </subcellularLocation>
    <subcellularLocation>
        <location evidence="2">Microsome membrane</location>
        <topology evidence="2">Peripheral membrane protein</topology>
    </subcellularLocation>
</comment>
<evidence type="ECO:0000256" key="19">
    <source>
        <dbReference type="ARBA" id="ARBA00044265"/>
    </source>
</evidence>
<keyword evidence="23" id="KW-0732">Signal</keyword>
<keyword evidence="14" id="KW-0472">Membrane</keyword>
<dbReference type="Gene3D" id="1.10.630.10">
    <property type="entry name" value="Cytochrome P450"/>
    <property type="match status" value="1"/>
</dbReference>
<keyword evidence="7" id="KW-0479">Metal-binding</keyword>
<evidence type="ECO:0000256" key="11">
    <source>
        <dbReference type="ARBA" id="ARBA00023004"/>
    </source>
</evidence>
<evidence type="ECO:0000256" key="22">
    <source>
        <dbReference type="ARBA" id="ARBA00044342"/>
    </source>
</evidence>
<evidence type="ECO:0000256" key="5">
    <source>
        <dbReference type="ARBA" id="ARBA00022617"/>
    </source>
</evidence>
<dbReference type="GO" id="GO:0005496">
    <property type="term" value="F:steroid binding"/>
    <property type="evidence" value="ECO:0007669"/>
    <property type="project" value="UniProtKB-KW"/>
</dbReference>
<sequence length="99" mass="11210">MVLAGLLLLLLTLLAGAHLLWGRWKLRNLHLPPLVPGFLHLLQPNLPIHLLSLTQKLGPVYRLRLGLQEVVVLNSKRTIEEAMIRKWVDFAGRPQIPSC</sequence>
<dbReference type="GO" id="GO:0004509">
    <property type="term" value="F:steroid 21-monooxygenase activity"/>
    <property type="evidence" value="ECO:0007669"/>
    <property type="project" value="UniProtKB-EC"/>
</dbReference>
<evidence type="ECO:0000256" key="15">
    <source>
        <dbReference type="ARBA" id="ARBA00023250"/>
    </source>
</evidence>
<evidence type="ECO:0000256" key="8">
    <source>
        <dbReference type="ARBA" id="ARBA00022824"/>
    </source>
</evidence>
<feature type="signal peptide" evidence="23">
    <location>
        <begin position="1"/>
        <end position="17"/>
    </location>
</feature>
<dbReference type="GO" id="GO:0005789">
    <property type="term" value="C:endoplasmic reticulum membrane"/>
    <property type="evidence" value="ECO:0007669"/>
    <property type="project" value="UniProtKB-SubCell"/>
</dbReference>
<evidence type="ECO:0000313" key="24">
    <source>
        <dbReference type="Ensembl" id="ENSCHIP00010039565.1"/>
    </source>
</evidence>
<keyword evidence="11" id="KW-0408">Iron</keyword>
<keyword evidence="12" id="KW-0503">Monooxygenase</keyword>
<dbReference type="GO" id="GO:0005506">
    <property type="term" value="F:iron ion binding"/>
    <property type="evidence" value="ECO:0007669"/>
    <property type="project" value="InterPro"/>
</dbReference>
<dbReference type="InterPro" id="IPR002401">
    <property type="entry name" value="Cyt_P450_E_grp-I"/>
</dbReference>
<dbReference type="InterPro" id="IPR036396">
    <property type="entry name" value="Cyt_P450_sf"/>
</dbReference>
<evidence type="ECO:0000256" key="4">
    <source>
        <dbReference type="ARBA" id="ARBA00010617"/>
    </source>
</evidence>
<evidence type="ECO:0000256" key="20">
    <source>
        <dbReference type="ARBA" id="ARBA00044282"/>
    </source>
</evidence>
<keyword evidence="5" id="KW-0349">Heme</keyword>
<evidence type="ECO:0000256" key="21">
    <source>
        <dbReference type="ARBA" id="ARBA00044304"/>
    </source>
</evidence>
<evidence type="ECO:0000256" key="14">
    <source>
        <dbReference type="ARBA" id="ARBA00023136"/>
    </source>
</evidence>
<dbReference type="GO" id="GO:0042446">
    <property type="term" value="P:hormone biosynthetic process"/>
    <property type="evidence" value="ECO:0007669"/>
    <property type="project" value="TreeGrafter"/>
</dbReference>
<evidence type="ECO:0000256" key="9">
    <source>
        <dbReference type="ARBA" id="ARBA00022848"/>
    </source>
</evidence>
<dbReference type="PANTHER" id="PTHR24289">
    <property type="entry name" value="STEROID 17-ALPHA-HYDROXYLASE/17,20 LYASE"/>
    <property type="match status" value="1"/>
</dbReference>
<evidence type="ECO:0000256" key="7">
    <source>
        <dbReference type="ARBA" id="ARBA00022723"/>
    </source>
</evidence>
<keyword evidence="13" id="KW-0446">Lipid-binding</keyword>
<evidence type="ECO:0000256" key="13">
    <source>
        <dbReference type="ARBA" id="ARBA00023121"/>
    </source>
</evidence>
<evidence type="ECO:0000256" key="16">
    <source>
        <dbReference type="ARBA" id="ARBA00044040"/>
    </source>
</evidence>
<evidence type="ECO:0000256" key="6">
    <source>
        <dbReference type="ARBA" id="ARBA00022665"/>
    </source>
</evidence>
<dbReference type="PRINTS" id="PR00463">
    <property type="entry name" value="EP450I"/>
</dbReference>
<accession>A0A8C2Y233</accession>
<protein>
    <recommendedName>
        <fullName evidence="17">Steroid 21-hydroxylase</fullName>
        <ecNumber evidence="16">1.14.14.16</ecNumber>
    </recommendedName>
    <alternativeName>
        <fullName evidence="21">21-OHase</fullName>
    </alternativeName>
    <alternativeName>
        <fullName evidence="18">Cytochrome P-450c21</fullName>
    </alternativeName>
    <alternativeName>
        <fullName evidence="22">Cytochrome P450 21</fullName>
    </alternativeName>
    <alternativeName>
        <fullName evidence="20">Cytochrome P450 XXI</fullName>
    </alternativeName>
    <alternativeName>
        <fullName evidence="19">Cytochrome P450-C21</fullName>
    </alternativeName>
</protein>
<keyword evidence="8" id="KW-0256">Endoplasmic reticulum</keyword>
<dbReference type="GO" id="GO:0006694">
    <property type="term" value="P:steroid biosynthetic process"/>
    <property type="evidence" value="ECO:0007669"/>
    <property type="project" value="UniProtKB-KW"/>
</dbReference>
<comment type="cofactor">
    <cofactor evidence="1">
        <name>heme b</name>
        <dbReference type="ChEBI" id="CHEBI:60344"/>
    </cofactor>
</comment>
<dbReference type="GO" id="GO:0020037">
    <property type="term" value="F:heme binding"/>
    <property type="evidence" value="ECO:0007669"/>
    <property type="project" value="InterPro"/>
</dbReference>
<name>A0A8C2Y233_CAPHI</name>
<evidence type="ECO:0000256" key="17">
    <source>
        <dbReference type="ARBA" id="ARBA00044116"/>
    </source>
</evidence>
<dbReference type="Pfam" id="PF00067">
    <property type="entry name" value="p450"/>
    <property type="match status" value="1"/>
</dbReference>
<keyword evidence="15" id="KW-0755">Steroidogenesis</keyword>
<dbReference type="GO" id="GO:0042448">
    <property type="term" value="P:progesterone metabolic process"/>
    <property type="evidence" value="ECO:0007669"/>
    <property type="project" value="TreeGrafter"/>
</dbReference>
<dbReference type="AlphaFoldDB" id="A0A8C2Y233"/>
<evidence type="ECO:0000256" key="2">
    <source>
        <dbReference type="ARBA" id="ARBA00004174"/>
    </source>
</evidence>
<proteinExistence type="inferred from homology"/>
<evidence type="ECO:0000256" key="18">
    <source>
        <dbReference type="ARBA" id="ARBA00044217"/>
    </source>
</evidence>
<evidence type="ECO:0000256" key="12">
    <source>
        <dbReference type="ARBA" id="ARBA00023033"/>
    </source>
</evidence>
<dbReference type="SUPFAM" id="SSF48264">
    <property type="entry name" value="Cytochrome P450"/>
    <property type="match status" value="1"/>
</dbReference>
<evidence type="ECO:0000256" key="10">
    <source>
        <dbReference type="ARBA" id="ARBA00023002"/>
    </source>
</evidence>
<dbReference type="PANTHER" id="PTHR24289:SF17">
    <property type="entry name" value="STEROID 21-HYDROXYLASE ISOFORM X1"/>
    <property type="match status" value="1"/>
</dbReference>
<dbReference type="Ensembl" id="ENSCHIT00010055253.1">
    <property type="protein sequence ID" value="ENSCHIP00010039565.1"/>
    <property type="gene ID" value="ENSCHIG00010029138.1"/>
</dbReference>
<evidence type="ECO:0000256" key="23">
    <source>
        <dbReference type="SAM" id="SignalP"/>
    </source>
</evidence>
<keyword evidence="9" id="KW-0492">Microsome</keyword>
<evidence type="ECO:0000256" key="1">
    <source>
        <dbReference type="ARBA" id="ARBA00001970"/>
    </source>
</evidence>
<dbReference type="GO" id="GO:0004508">
    <property type="term" value="F:steroid 17-alpha-monooxygenase activity"/>
    <property type="evidence" value="ECO:0007669"/>
    <property type="project" value="TreeGrafter"/>
</dbReference>
<organism evidence="24">
    <name type="scientific">Capra hircus</name>
    <name type="common">Goat</name>
    <dbReference type="NCBI Taxonomy" id="9925"/>
    <lineage>
        <taxon>Eukaryota</taxon>
        <taxon>Metazoa</taxon>
        <taxon>Chordata</taxon>
        <taxon>Craniata</taxon>
        <taxon>Vertebrata</taxon>
        <taxon>Euteleostomi</taxon>
        <taxon>Mammalia</taxon>
        <taxon>Eutheria</taxon>
        <taxon>Laurasiatheria</taxon>
        <taxon>Artiodactyla</taxon>
        <taxon>Ruminantia</taxon>
        <taxon>Pecora</taxon>
        <taxon>Bovidae</taxon>
        <taxon>Caprinae</taxon>
        <taxon>Capra</taxon>
    </lineage>
</organism>
<comment type="similarity">
    <text evidence="4">Belongs to the cytochrome P450 family.</text>
</comment>
<dbReference type="InterPro" id="IPR001128">
    <property type="entry name" value="Cyt_P450"/>
</dbReference>